<reference evidence="1" key="2">
    <citation type="submission" date="2023-01" db="EMBL/GenBank/DDBJ databases">
        <title>Draft genome sequence of Sneathiella chinensis strain NBRC 103408.</title>
        <authorList>
            <person name="Sun Q."/>
            <person name="Mori K."/>
        </authorList>
    </citation>
    <scope>NUCLEOTIDE SEQUENCE</scope>
    <source>
        <strain evidence="1">NBRC 103408</strain>
    </source>
</reference>
<reference evidence="1" key="1">
    <citation type="journal article" date="2014" name="Int. J. Syst. Evol. Microbiol.">
        <title>Complete genome of a new Firmicutes species belonging to the dominant human colonic microbiota ('Ruminococcus bicirculans') reveals two chromosomes and a selective capacity to utilize plant glucans.</title>
        <authorList>
            <consortium name="NISC Comparative Sequencing Program"/>
            <person name="Wegmann U."/>
            <person name="Louis P."/>
            <person name="Goesmann A."/>
            <person name="Henrissat B."/>
            <person name="Duncan S.H."/>
            <person name="Flint H.J."/>
        </authorList>
    </citation>
    <scope>NUCLEOTIDE SEQUENCE</scope>
    <source>
        <strain evidence="1">NBRC 103408</strain>
    </source>
</reference>
<dbReference type="Proteomes" id="UP001161409">
    <property type="component" value="Unassembled WGS sequence"/>
</dbReference>
<organism evidence="1 2">
    <name type="scientific">Sneathiella chinensis</name>
    <dbReference type="NCBI Taxonomy" id="349750"/>
    <lineage>
        <taxon>Bacteria</taxon>
        <taxon>Pseudomonadati</taxon>
        <taxon>Pseudomonadota</taxon>
        <taxon>Alphaproteobacteria</taxon>
        <taxon>Sneathiellales</taxon>
        <taxon>Sneathiellaceae</taxon>
        <taxon>Sneathiella</taxon>
    </lineage>
</organism>
<accession>A0ABQ5U5C4</accession>
<evidence type="ECO:0000313" key="1">
    <source>
        <dbReference type="EMBL" id="GLQ07109.1"/>
    </source>
</evidence>
<protein>
    <submittedName>
        <fullName evidence="1">Uncharacterized protein</fullName>
    </submittedName>
</protein>
<gene>
    <name evidence="1" type="ORF">GCM10007924_23300</name>
</gene>
<proteinExistence type="predicted"/>
<name>A0ABQ5U5C4_9PROT</name>
<keyword evidence="2" id="KW-1185">Reference proteome</keyword>
<sequence>MTLYSAIKDVVADENVELKRPQTITPDSPRMHILYARAKEREDHFNVVLGGRLEDLTMKEFAAIYPVMKAEAAAGYPDFKNLYGPFETCDQQQKWLQEQGIEFNAQF</sequence>
<comment type="caution">
    <text evidence="1">The sequence shown here is derived from an EMBL/GenBank/DDBJ whole genome shotgun (WGS) entry which is preliminary data.</text>
</comment>
<dbReference type="EMBL" id="BSNF01000008">
    <property type="protein sequence ID" value="GLQ07109.1"/>
    <property type="molecule type" value="Genomic_DNA"/>
</dbReference>
<evidence type="ECO:0000313" key="2">
    <source>
        <dbReference type="Proteomes" id="UP001161409"/>
    </source>
</evidence>